<dbReference type="InterPro" id="IPR054357">
    <property type="entry name" value="MFE-2_N"/>
</dbReference>
<dbReference type="Proteomes" id="UP000836402">
    <property type="component" value="Unassembled WGS sequence"/>
</dbReference>
<dbReference type="GO" id="GO:0003857">
    <property type="term" value="F:(3S)-3-hydroxyacyl-CoA dehydrogenase (NAD+) activity"/>
    <property type="evidence" value="ECO:0007669"/>
    <property type="project" value="TreeGrafter"/>
</dbReference>
<keyword evidence="7" id="KW-1185">Reference proteome</keyword>
<feature type="domain" description="MaoC-like" evidence="2">
    <location>
        <begin position="189"/>
        <end position="294"/>
    </location>
</feature>
<dbReference type="Gene3D" id="3.10.129.10">
    <property type="entry name" value="Hotdog Thioesterase"/>
    <property type="match status" value="1"/>
</dbReference>
<dbReference type="GO" id="GO:0044594">
    <property type="term" value="F:17-beta-hydroxysteroid dehydrogenase (NAD+) activity"/>
    <property type="evidence" value="ECO:0007669"/>
    <property type="project" value="TreeGrafter"/>
</dbReference>
<feature type="domain" description="Peroxisomal multifunctional enzyme type 2-like N-terminal" evidence="3">
    <location>
        <begin position="24"/>
        <end position="159"/>
    </location>
</feature>
<dbReference type="Pfam" id="PF22622">
    <property type="entry name" value="MFE-2_hydrat-2_N"/>
    <property type="match status" value="1"/>
</dbReference>
<name>A0A177UTW9_9BASI</name>
<dbReference type="GO" id="GO:0004300">
    <property type="term" value="F:enoyl-CoA hydratase activity"/>
    <property type="evidence" value="ECO:0007669"/>
    <property type="project" value="TreeGrafter"/>
</dbReference>
<proteinExistence type="predicted"/>
<dbReference type="GO" id="GO:0006635">
    <property type="term" value="P:fatty acid beta-oxidation"/>
    <property type="evidence" value="ECO:0007669"/>
    <property type="project" value="TreeGrafter"/>
</dbReference>
<dbReference type="AlphaFoldDB" id="A0A177UTW9"/>
<accession>A0A177UTW9</accession>
<evidence type="ECO:0000259" key="2">
    <source>
        <dbReference type="Pfam" id="PF01575"/>
    </source>
</evidence>
<sequence>MSSTELDFDRTVGHAGEDQAVSWRRRDVLLYAVGIGAGPNELSYVYEGSPSFRPFPTYPLVLALKGDDDDTNVFAQRISERGKLPGFPSLNPNTIVHGEQSLQILKPIPTVSGQGWKLKKRISAVHDKGKALILESEATLVSPQGEPYAVMVGSTFYRGGGQGTGYSKSLPSPNTKPADRPPKIDSSESTAPDFELKEVVPPAQAALYRLSGDYNPLHIDPSIGQAGGLNGVILHGLCSYAFAARALLRAFDPHDGQPGKESGVQLEYISARFTSPVRLGDVLLTRVWKGSQTAGGGKGGQWCAFEQIIVKPDGSHGPASLRGVAKVNVPASASKANL</sequence>
<evidence type="ECO:0000313" key="4">
    <source>
        <dbReference type="EMBL" id="CAD6961640.1"/>
    </source>
</evidence>
<evidence type="ECO:0000256" key="1">
    <source>
        <dbReference type="SAM" id="MobiDB-lite"/>
    </source>
</evidence>
<dbReference type="PANTHER" id="PTHR13078">
    <property type="entry name" value="PEROXISOMAL MULTIFUNCTIONAL ENZYME TYPE 2-RELATED"/>
    <property type="match status" value="1"/>
</dbReference>
<dbReference type="Pfam" id="PF01575">
    <property type="entry name" value="MaoC_dehydratas"/>
    <property type="match status" value="1"/>
</dbReference>
<dbReference type="EMBL" id="CAJHJG010006994">
    <property type="protein sequence ID" value="CAD6961640.1"/>
    <property type="molecule type" value="Genomic_DNA"/>
</dbReference>
<comment type="caution">
    <text evidence="5">The sequence shown here is derived from an EMBL/GenBank/DDBJ whole genome shotgun (WGS) entry which is preliminary data.</text>
</comment>
<protein>
    <submittedName>
        <fullName evidence="5">Uncharacterized protein</fullName>
    </submittedName>
</protein>
<evidence type="ECO:0000313" key="5">
    <source>
        <dbReference type="EMBL" id="KAE8263346.1"/>
    </source>
</evidence>
<feature type="compositionally biased region" description="Polar residues" evidence="1">
    <location>
        <begin position="165"/>
        <end position="175"/>
    </location>
</feature>
<reference evidence="5" key="1">
    <citation type="submission" date="2016-04" db="EMBL/GenBank/DDBJ databases">
        <authorList>
            <person name="Nguyen H.D."/>
            <person name="Kesanakurti P."/>
            <person name="Cullis J."/>
            <person name="Levesque C.A."/>
            <person name="Hambleton S."/>
        </authorList>
    </citation>
    <scope>NUCLEOTIDE SEQUENCE</scope>
    <source>
        <strain evidence="5">DAOMC 238032</strain>
    </source>
</reference>
<evidence type="ECO:0000313" key="7">
    <source>
        <dbReference type="Proteomes" id="UP000836402"/>
    </source>
</evidence>
<dbReference type="InterPro" id="IPR029069">
    <property type="entry name" value="HotDog_dom_sf"/>
</dbReference>
<dbReference type="GO" id="GO:0005777">
    <property type="term" value="C:peroxisome"/>
    <property type="evidence" value="ECO:0007669"/>
    <property type="project" value="TreeGrafter"/>
</dbReference>
<organism evidence="5 6">
    <name type="scientific">Tilletia caries</name>
    <name type="common">wheat bunt fungus</name>
    <dbReference type="NCBI Taxonomy" id="13290"/>
    <lineage>
        <taxon>Eukaryota</taxon>
        <taxon>Fungi</taxon>
        <taxon>Dikarya</taxon>
        <taxon>Basidiomycota</taxon>
        <taxon>Ustilaginomycotina</taxon>
        <taxon>Exobasidiomycetes</taxon>
        <taxon>Tilletiales</taxon>
        <taxon>Tilletiaceae</taxon>
        <taxon>Tilletia</taxon>
    </lineage>
</organism>
<dbReference type="SUPFAM" id="SSF54637">
    <property type="entry name" value="Thioesterase/thiol ester dehydrase-isomerase"/>
    <property type="match status" value="2"/>
</dbReference>
<gene>
    <name evidence="5" type="ORF">A4X03_0g1756</name>
    <name evidence="4" type="ORF">JKIAZH3_G2437</name>
</gene>
<reference evidence="4" key="3">
    <citation type="submission" date="2020-10" db="EMBL/GenBank/DDBJ databases">
        <authorList>
            <person name="Sedaghatjoo S."/>
        </authorList>
    </citation>
    <scope>NUCLEOTIDE SEQUENCE</scope>
    <source>
        <strain evidence="4">AZH3</strain>
    </source>
</reference>
<evidence type="ECO:0000259" key="3">
    <source>
        <dbReference type="Pfam" id="PF22622"/>
    </source>
</evidence>
<evidence type="ECO:0000313" key="6">
    <source>
        <dbReference type="Proteomes" id="UP000077671"/>
    </source>
</evidence>
<dbReference type="PANTHER" id="PTHR13078:SF57">
    <property type="entry name" value="DEHYDRATASE, PUTATIVE (AFU_ORTHOLOGUE AFUA_5G00640)-RELATED"/>
    <property type="match status" value="1"/>
</dbReference>
<dbReference type="InterPro" id="IPR002539">
    <property type="entry name" value="MaoC-like_dom"/>
</dbReference>
<dbReference type="Proteomes" id="UP000077671">
    <property type="component" value="Unassembled WGS sequence"/>
</dbReference>
<dbReference type="EMBL" id="LWDD02000151">
    <property type="protein sequence ID" value="KAE8263346.1"/>
    <property type="molecule type" value="Genomic_DNA"/>
</dbReference>
<reference evidence="5" key="2">
    <citation type="journal article" date="2019" name="IMA Fungus">
        <title>Genome sequencing and comparison of five Tilletia species to identify candidate genes for the detection of regulated species infecting wheat.</title>
        <authorList>
            <person name="Nguyen H.D.T."/>
            <person name="Sultana T."/>
            <person name="Kesanakurti P."/>
            <person name="Hambleton S."/>
        </authorList>
    </citation>
    <scope>NUCLEOTIDE SEQUENCE</scope>
    <source>
        <strain evidence="5">DAOMC 238032</strain>
    </source>
</reference>
<feature type="region of interest" description="Disordered" evidence="1">
    <location>
        <begin position="163"/>
        <end position="192"/>
    </location>
</feature>
<feature type="compositionally biased region" description="Basic and acidic residues" evidence="1">
    <location>
        <begin position="177"/>
        <end position="186"/>
    </location>
</feature>